<proteinExistence type="predicted"/>
<dbReference type="Gramene" id="ESR37449">
    <property type="protein sequence ID" value="ESR37449"/>
    <property type="gene ID" value="CICLE_v10030074mg"/>
</dbReference>
<accession>V4UDR6</accession>
<protein>
    <recommendedName>
        <fullName evidence="3">Retrotransposon gag domain-containing protein</fullName>
    </recommendedName>
</protein>
<dbReference type="Proteomes" id="UP000030687">
    <property type="component" value="Unassembled WGS sequence"/>
</dbReference>
<dbReference type="OMA" id="RVEVRIM"/>
<reference evidence="1 2" key="1">
    <citation type="submission" date="2013-10" db="EMBL/GenBank/DDBJ databases">
        <authorList>
            <consortium name="International Citrus Genome Consortium"/>
            <person name="Jenkins J."/>
            <person name="Schmutz J."/>
            <person name="Prochnik S."/>
            <person name="Rokhsar D."/>
            <person name="Gmitter F."/>
            <person name="Ollitrault P."/>
            <person name="Machado M."/>
            <person name="Talon M."/>
            <person name="Wincker P."/>
            <person name="Jaillon O."/>
            <person name="Morgante M."/>
        </authorList>
    </citation>
    <scope>NUCLEOTIDE SEQUENCE</scope>
    <source>
        <strain evidence="2">cv. Clemenules</strain>
    </source>
</reference>
<name>V4UDR6_CITCL</name>
<organism evidence="1 2">
    <name type="scientific">Citrus clementina</name>
    <name type="common">Clementine</name>
    <name type="synonym">Citrus deliciosa x Citrus sinensis</name>
    <dbReference type="NCBI Taxonomy" id="85681"/>
    <lineage>
        <taxon>Eukaryota</taxon>
        <taxon>Viridiplantae</taxon>
        <taxon>Streptophyta</taxon>
        <taxon>Embryophyta</taxon>
        <taxon>Tracheophyta</taxon>
        <taxon>Spermatophyta</taxon>
        <taxon>Magnoliopsida</taxon>
        <taxon>eudicotyledons</taxon>
        <taxon>Gunneridae</taxon>
        <taxon>Pentapetalae</taxon>
        <taxon>rosids</taxon>
        <taxon>malvids</taxon>
        <taxon>Sapindales</taxon>
        <taxon>Rutaceae</taxon>
        <taxon>Aurantioideae</taxon>
        <taxon>Citrus</taxon>
    </lineage>
</organism>
<gene>
    <name evidence="1" type="ORF">CICLE_v10030074mg</name>
</gene>
<dbReference type="EMBL" id="KI536978">
    <property type="protein sequence ID" value="ESR37449.1"/>
    <property type="molecule type" value="Genomic_DNA"/>
</dbReference>
<sequence>MTGKNVAQRMDSMEEAMGAAQEEFQLEMGSLKDEIQTMNKRFEQFIKLQEDTGGSYSYRGEKMLSPNFGSGSSSSGTRHDFRFRKLEKPLFDGSNPDGWILKAERYFSVNRLSNEEKLEAAIIAFEGDALLWYQWENRKRSMMVWEEIKNITDEQALGNFINGLKPEIRVEVRIMEPSNLGRAMDLAQKIEEKLWKKELTILLTYDMDEAEQEEEEGSGEGDPELETAEINQGVEVSLNSVVGLTTLKMMKLKGTIGEQEVVVLIDSDLVSKMRIPIVKIGTYGVTMGAGAVVRGEGLCRGVTIHLQGIDIVEEFLPLGLGSSDAILGVMKFMLGNESVTLRGDPSLGKTLVSLKAMMRTIKHE</sequence>
<dbReference type="KEGG" id="cic:CICLE_v10030074mg"/>
<dbReference type="eggNOG" id="ENOG502R30B">
    <property type="taxonomic scope" value="Eukaryota"/>
</dbReference>
<dbReference type="CDD" id="cd00303">
    <property type="entry name" value="retropepsin_like"/>
    <property type="match status" value="1"/>
</dbReference>
<evidence type="ECO:0000313" key="1">
    <source>
        <dbReference type="EMBL" id="ESR37449.1"/>
    </source>
</evidence>
<evidence type="ECO:0008006" key="3">
    <source>
        <dbReference type="Google" id="ProtNLM"/>
    </source>
</evidence>
<keyword evidence="2" id="KW-1185">Reference proteome</keyword>
<dbReference type="AlphaFoldDB" id="V4UDR6"/>
<dbReference type="InParanoid" id="V4UDR6"/>
<evidence type="ECO:0000313" key="2">
    <source>
        <dbReference type="Proteomes" id="UP000030687"/>
    </source>
</evidence>